<dbReference type="InterPro" id="IPR013520">
    <property type="entry name" value="Ribonucl_H"/>
</dbReference>
<dbReference type="AlphaFoldDB" id="A0AAV9NEQ1"/>
<sequence length="769" mass="85066">MVENGGIKRSAAQAGLSATHFRYPEEQPLQHKNSHTPSAPAQNGERHSTGEMDMEISEHENDQSEAPDQLDGQWSVAESKSARKKRKTANKAASKAKKNYDGPPGVSFLPGRPDQVQVKALQELVLYILSDSVAPTWLAVNNAKQIQKVVVLMIPGLDKNSLKQSDLFKSSMRSEHDHIGESAPTESGPVALAEVESAATTLPTLQSDETPARTCPSLSENPASSLLDHLLQVKAPGDSGRNQIHSPLQTMLISPYSEPKNKKGNHEKPQTTRTAIGEFIHTADELREAEYPIHPATFDNQRDAQLEDERREKTLQSASAGWVDTNASRSEFPVPVTAVKSFNPLRDLNSLKQGYNVYALDCEMVLTDDDKYSLARISIIDWYGRTVLDKYVLPSLPIKNYFTQFSGITEKILENVTTTLQDIQKELLTLLGSNSILLGHSLESDLNALKLTHPHIIDTSIIYPHPRGLPLRSSLKYLANKYLKREIQKGGADGHDSVEDARAVLDLVKLKCEKGAKWGTMDANGESIFRRISKAARADGSPRQTAIVEYGTPERGLGKEATYKIACEDDDDIVNGILHAAHGDEISDGNNGTENDGEEDNTIENSKPDVHSTTKEEPANEEGQSVDRIPAGGVDFIWGRLRDLEAIRGWNAPPDPIPDDLTPEDLTYDPKTPETTSPDPALEIAMTQTLTRLAKVYTSLPEKTLLIVFNGTGDMRPFLKLQQLFSQYKREFKIKKWDELSVKWTDVEEQALKRATNAARRGWAAIAVR</sequence>
<keyword evidence="4" id="KW-0378">Hydrolase</keyword>
<dbReference type="SUPFAM" id="SSF53098">
    <property type="entry name" value="Ribonuclease H-like"/>
    <property type="match status" value="1"/>
</dbReference>
<feature type="compositionally biased region" description="Basic and acidic residues" evidence="7">
    <location>
        <begin position="606"/>
        <end position="618"/>
    </location>
</feature>
<dbReference type="Pfam" id="PF00929">
    <property type="entry name" value="RNase_T"/>
    <property type="match status" value="1"/>
</dbReference>
<dbReference type="InterPro" id="IPR012337">
    <property type="entry name" value="RNaseH-like_sf"/>
</dbReference>
<evidence type="ECO:0000256" key="2">
    <source>
        <dbReference type="ARBA" id="ARBA00006357"/>
    </source>
</evidence>
<proteinExistence type="inferred from homology"/>
<evidence type="ECO:0000313" key="10">
    <source>
        <dbReference type="Proteomes" id="UP001358417"/>
    </source>
</evidence>
<gene>
    <name evidence="9" type="ORF">LTR84_012693</name>
</gene>
<comment type="caution">
    <text evidence="9">The sequence shown here is derived from an EMBL/GenBank/DDBJ whole genome shotgun (WGS) entry which is preliminary data.</text>
</comment>
<feature type="compositionally biased region" description="Basic and acidic residues" evidence="7">
    <location>
        <begin position="44"/>
        <end position="62"/>
    </location>
</feature>
<evidence type="ECO:0000256" key="1">
    <source>
        <dbReference type="ARBA" id="ARBA00004123"/>
    </source>
</evidence>
<dbReference type="InterPro" id="IPR036397">
    <property type="entry name" value="RNaseH_sf"/>
</dbReference>
<dbReference type="Proteomes" id="UP001358417">
    <property type="component" value="Unassembled WGS sequence"/>
</dbReference>
<dbReference type="InterPro" id="IPR047021">
    <property type="entry name" value="REXO1/3/4-like"/>
</dbReference>
<evidence type="ECO:0000256" key="6">
    <source>
        <dbReference type="ARBA" id="ARBA00023242"/>
    </source>
</evidence>
<keyword evidence="6" id="KW-0539">Nucleus</keyword>
<keyword evidence="10" id="KW-1185">Reference proteome</keyword>
<feature type="domain" description="Exonuclease" evidence="8">
    <location>
        <begin position="356"/>
        <end position="517"/>
    </location>
</feature>
<dbReference type="CDD" id="cd06145">
    <property type="entry name" value="REX1_like"/>
    <property type="match status" value="1"/>
</dbReference>
<protein>
    <recommendedName>
        <fullName evidence="8">Exonuclease domain-containing protein</fullName>
    </recommendedName>
</protein>
<comment type="subcellular location">
    <subcellularLocation>
        <location evidence="1">Nucleus</location>
    </subcellularLocation>
</comment>
<keyword evidence="3" id="KW-0540">Nuclease</keyword>
<feature type="region of interest" description="Disordered" evidence="7">
    <location>
        <begin position="583"/>
        <end position="628"/>
    </location>
</feature>
<dbReference type="Gene3D" id="3.30.420.10">
    <property type="entry name" value="Ribonuclease H-like superfamily/Ribonuclease H"/>
    <property type="match status" value="1"/>
</dbReference>
<dbReference type="GO" id="GO:0004527">
    <property type="term" value="F:exonuclease activity"/>
    <property type="evidence" value="ECO:0007669"/>
    <property type="project" value="UniProtKB-KW"/>
</dbReference>
<dbReference type="GO" id="GO:0005634">
    <property type="term" value="C:nucleus"/>
    <property type="evidence" value="ECO:0007669"/>
    <property type="project" value="UniProtKB-SubCell"/>
</dbReference>
<keyword evidence="5" id="KW-0269">Exonuclease</keyword>
<evidence type="ECO:0000256" key="3">
    <source>
        <dbReference type="ARBA" id="ARBA00022722"/>
    </source>
</evidence>
<evidence type="ECO:0000256" key="7">
    <source>
        <dbReference type="SAM" id="MobiDB-lite"/>
    </source>
</evidence>
<dbReference type="InterPro" id="IPR034922">
    <property type="entry name" value="REX1-like_exo"/>
</dbReference>
<accession>A0AAV9NEQ1</accession>
<evidence type="ECO:0000256" key="5">
    <source>
        <dbReference type="ARBA" id="ARBA00022839"/>
    </source>
</evidence>
<name>A0AAV9NEQ1_9EURO</name>
<dbReference type="FunFam" id="3.30.420.10:FF:000019">
    <property type="entry name" value="RNA exonuclease NEF-sp"/>
    <property type="match status" value="1"/>
</dbReference>
<evidence type="ECO:0000259" key="8">
    <source>
        <dbReference type="SMART" id="SM00479"/>
    </source>
</evidence>
<evidence type="ECO:0000313" key="9">
    <source>
        <dbReference type="EMBL" id="KAK5056140.1"/>
    </source>
</evidence>
<evidence type="ECO:0000256" key="4">
    <source>
        <dbReference type="ARBA" id="ARBA00022801"/>
    </source>
</evidence>
<feature type="region of interest" description="Disordered" evidence="7">
    <location>
        <begin position="1"/>
        <end position="108"/>
    </location>
</feature>
<dbReference type="PANTHER" id="PTHR12801:SF115">
    <property type="entry name" value="FI18136P1-RELATED"/>
    <property type="match status" value="1"/>
</dbReference>
<dbReference type="PANTHER" id="PTHR12801">
    <property type="entry name" value="RNA EXONUCLEASE REXO1 / RECO3 FAMILY MEMBER-RELATED"/>
    <property type="match status" value="1"/>
</dbReference>
<dbReference type="SMART" id="SM00479">
    <property type="entry name" value="EXOIII"/>
    <property type="match status" value="1"/>
</dbReference>
<reference evidence="9 10" key="1">
    <citation type="submission" date="2023-08" db="EMBL/GenBank/DDBJ databases">
        <title>Black Yeasts Isolated from many extreme environments.</title>
        <authorList>
            <person name="Coleine C."/>
            <person name="Stajich J.E."/>
            <person name="Selbmann L."/>
        </authorList>
    </citation>
    <scope>NUCLEOTIDE SEQUENCE [LARGE SCALE GENOMIC DNA]</scope>
    <source>
        <strain evidence="9 10">CCFEE 5792</strain>
    </source>
</reference>
<comment type="similarity">
    <text evidence="2">Belongs to the REXO1/REXO3 family.</text>
</comment>
<dbReference type="RefSeq" id="XP_064708110.1">
    <property type="nucleotide sequence ID" value="XM_064856210.1"/>
</dbReference>
<dbReference type="GO" id="GO:0003676">
    <property type="term" value="F:nucleic acid binding"/>
    <property type="evidence" value="ECO:0007669"/>
    <property type="project" value="InterPro"/>
</dbReference>
<dbReference type="GeneID" id="89980835"/>
<organism evidence="9 10">
    <name type="scientific">Exophiala bonariae</name>
    <dbReference type="NCBI Taxonomy" id="1690606"/>
    <lineage>
        <taxon>Eukaryota</taxon>
        <taxon>Fungi</taxon>
        <taxon>Dikarya</taxon>
        <taxon>Ascomycota</taxon>
        <taxon>Pezizomycotina</taxon>
        <taxon>Eurotiomycetes</taxon>
        <taxon>Chaetothyriomycetidae</taxon>
        <taxon>Chaetothyriales</taxon>
        <taxon>Herpotrichiellaceae</taxon>
        <taxon>Exophiala</taxon>
    </lineage>
</organism>
<feature type="compositionally biased region" description="Basic residues" evidence="7">
    <location>
        <begin position="82"/>
        <end position="97"/>
    </location>
</feature>
<dbReference type="EMBL" id="JAVRRD010000008">
    <property type="protein sequence ID" value="KAK5056140.1"/>
    <property type="molecule type" value="Genomic_DNA"/>
</dbReference>